<dbReference type="KEGG" id="dpx:DAPPUDRAFT_60333"/>
<dbReference type="GO" id="GO:0005516">
    <property type="term" value="F:calmodulin binding"/>
    <property type="evidence" value="ECO:0000318"/>
    <property type="project" value="GO_Central"/>
</dbReference>
<keyword evidence="3" id="KW-0863">Zinc-finger</keyword>
<keyword evidence="13" id="KW-1185">Reference proteome</keyword>
<dbReference type="PRINTS" id="PR00360">
    <property type="entry name" value="C2DOMAIN"/>
</dbReference>
<dbReference type="FunFam" id="2.60.40.150:FF:000002">
    <property type="entry name" value="Protein unc-13 homolog B"/>
    <property type="match status" value="1"/>
</dbReference>
<evidence type="ECO:0000259" key="10">
    <source>
        <dbReference type="PROSITE" id="PS51258"/>
    </source>
</evidence>
<dbReference type="Proteomes" id="UP000000305">
    <property type="component" value="Unassembled WGS sequence"/>
</dbReference>
<dbReference type="Pfam" id="PF00168">
    <property type="entry name" value="C2"/>
    <property type="match status" value="2"/>
</dbReference>
<dbReference type="InterPro" id="IPR010439">
    <property type="entry name" value="MUN_dom"/>
</dbReference>
<dbReference type="GO" id="GO:0005509">
    <property type="term" value="F:calcium ion binding"/>
    <property type="evidence" value="ECO:0007669"/>
    <property type="project" value="InterPro"/>
</dbReference>
<dbReference type="SMART" id="SM00109">
    <property type="entry name" value="C1"/>
    <property type="match status" value="1"/>
</dbReference>
<dbReference type="PROSITE" id="PS50004">
    <property type="entry name" value="C2"/>
    <property type="match status" value="2"/>
</dbReference>
<dbReference type="PANTHER" id="PTHR10480:SF12">
    <property type="entry name" value="UNC-13, ISOFORM E"/>
    <property type="match status" value="1"/>
</dbReference>
<dbReference type="InParanoid" id="E9HAF6"/>
<dbReference type="FunFam" id="2.60.40.150:FF:000014">
    <property type="entry name" value="protein unc-13 homolog B"/>
    <property type="match status" value="1"/>
</dbReference>
<dbReference type="CDD" id="cd04027">
    <property type="entry name" value="C2B_Munc13"/>
    <property type="match status" value="1"/>
</dbReference>
<dbReference type="GO" id="GO:0016082">
    <property type="term" value="P:synaptic vesicle priming"/>
    <property type="evidence" value="ECO:0000318"/>
    <property type="project" value="GO_Central"/>
</dbReference>
<evidence type="ECO:0000256" key="4">
    <source>
        <dbReference type="ARBA" id="ARBA00022833"/>
    </source>
</evidence>
<feature type="region of interest" description="Disordered" evidence="7">
    <location>
        <begin position="1"/>
        <end position="33"/>
    </location>
</feature>
<evidence type="ECO:0000256" key="5">
    <source>
        <dbReference type="ARBA" id="ARBA00022837"/>
    </source>
</evidence>
<gene>
    <name evidence="12" type="ORF">DAPPUDRAFT_60333</name>
</gene>
<name>E9HAF6_DAPPU</name>
<protein>
    <submittedName>
        <fullName evidence="12">Uncharacterized protein</fullName>
    </submittedName>
</protein>
<dbReference type="GO" id="GO:0016081">
    <property type="term" value="P:synaptic vesicle docking"/>
    <property type="evidence" value="ECO:0000318"/>
    <property type="project" value="GO_Central"/>
</dbReference>
<dbReference type="InterPro" id="IPR035892">
    <property type="entry name" value="C2_domain_sf"/>
</dbReference>
<feature type="domain" description="C2" evidence="8">
    <location>
        <begin position="1122"/>
        <end position="1250"/>
    </location>
</feature>
<dbReference type="Gene3D" id="1.10.357.50">
    <property type="match status" value="1"/>
</dbReference>
<dbReference type="Gene3D" id="1.20.58.1100">
    <property type="match status" value="1"/>
</dbReference>
<dbReference type="EMBL" id="GL732611">
    <property type="protein sequence ID" value="EFX71298.1"/>
    <property type="molecule type" value="Genomic_DNA"/>
</dbReference>
<dbReference type="PANTHER" id="PTHR10480">
    <property type="entry name" value="PROTEIN UNC-13 HOMOLOG"/>
    <property type="match status" value="1"/>
</dbReference>
<dbReference type="Gene3D" id="2.60.40.150">
    <property type="entry name" value="C2 domain"/>
    <property type="match status" value="2"/>
</dbReference>
<dbReference type="GO" id="GO:0017075">
    <property type="term" value="F:syntaxin-1 binding"/>
    <property type="evidence" value="ECO:0000318"/>
    <property type="project" value="GO_Central"/>
</dbReference>
<dbReference type="GO" id="GO:0005543">
    <property type="term" value="F:phospholipid binding"/>
    <property type="evidence" value="ECO:0007669"/>
    <property type="project" value="InterPro"/>
</dbReference>
<evidence type="ECO:0000259" key="8">
    <source>
        <dbReference type="PROSITE" id="PS50004"/>
    </source>
</evidence>
<dbReference type="InterPro" id="IPR014770">
    <property type="entry name" value="Munc13_1"/>
</dbReference>
<dbReference type="InterPro" id="IPR027080">
    <property type="entry name" value="Unc-13"/>
</dbReference>
<keyword evidence="6" id="KW-0175">Coiled coil</keyword>
<dbReference type="GO" id="GO:0008270">
    <property type="term" value="F:zinc ion binding"/>
    <property type="evidence" value="ECO:0007669"/>
    <property type="project" value="UniProtKB-KW"/>
</dbReference>
<dbReference type="SUPFAM" id="SSF49562">
    <property type="entry name" value="C2 domain (Calcium/lipid-binding domain, CaLB)"/>
    <property type="match status" value="2"/>
</dbReference>
<dbReference type="InterPro" id="IPR000008">
    <property type="entry name" value="C2_dom"/>
</dbReference>
<organism evidence="12 13">
    <name type="scientific">Daphnia pulex</name>
    <name type="common">Water flea</name>
    <dbReference type="NCBI Taxonomy" id="6669"/>
    <lineage>
        <taxon>Eukaryota</taxon>
        <taxon>Metazoa</taxon>
        <taxon>Ecdysozoa</taxon>
        <taxon>Arthropoda</taxon>
        <taxon>Crustacea</taxon>
        <taxon>Branchiopoda</taxon>
        <taxon>Diplostraca</taxon>
        <taxon>Cladocera</taxon>
        <taxon>Anomopoda</taxon>
        <taxon>Daphniidae</taxon>
        <taxon>Daphnia</taxon>
    </lineage>
</organism>
<dbReference type="FunFam" id="3.30.60.20:FF:000001">
    <property type="entry name" value="Protein unc-13 homolog B"/>
    <property type="match status" value="1"/>
</dbReference>
<sequence>MQSIDQLDQLPPPTTPPQDSVISAPPAPVARPCQNLTPRQKWLWAFNKICAQLMNGSGGAGGRGSRANGLPGDNPFYSNIDSMPDIRPRRKSIPLVSELVLKTMAATKRNAGLTSVLPRATLNDEELKMHVYKKTLQGLIYPISSTTPHNFQPWTASSPTYCYECEGLLWGIARQGVRCTECGVKCHEKCKDLLNADCLQRAAEKSSKHGAEDKTQIIITAMKERMKQRERTKPEIFELIRAVFGVEERSHNGHMKAVKQSVLDGTSKWSAKIAITVICAQGLIAKDKSGTSDPYVTVQVGKVKKRTRTMPQELNPIWNERFYFECHNSSDRIKVRVWDEDNDFKSKMRQKFTRESDDFLGQTIIEVRTLSGEMDVWYNLEKRTDKSAVSGAIRLHISVEIKGEEKVAPYHVQYTCLHENLFHYLSEQVHHGGVKLPVAKGDDSWKIYFDEPSQELVEEFAMRFGIEPIYQAMTNFHCLSTKYLCPGVPAVMSTLLANINAFYAHTTASTAVSASDRFAASNFGKEKFVKLLDQLHNSLRIDLSMYRNNFPASSQEKLMDLKSTVDLLTSITFFRMKVQELSSPPRASTVVKDCATACLKSTYQFLFENCYELYAREYQAEPGEAKRDPEDHGPRLDSVDFWHKLIALIVSVIEEDKNSYAPVLNQFPQELNIGQLSAYTMWTQFAVDMKYALEEHEQQRLCKSSAYMNLHFKVKWLYNHYVKDLPQYKGAVPEYPAWFEPFVMQWLNENDDVSLEYLHGAFKRDKQDGFQRSSEHTLFSTSVVDIFTQLAQCFDVVSKLECPDPEIWKRYMKRFAKTIVKVLLAYADTAKKEFPQLTKDERIACTLMNNIQQLRVQLEKLFEQMGGSKLEEDAANILKELQQSLNNVLDELATMFAKSLEPKITVSVKEVGDLLSHIKGGGQVSLTQPSQRNAVSTEAEDSLKPLMDLLDGSLSLYAESCEKAVLKRLLKELWKIVMHTMEKTIVLPPMTDKSMILKNLTDNAKNLAANAKIEDMSRLFKNSVAGKQDVKSALSGVMEISKEFEKNLTPKQCAVLDVALDTIKQYFHAGGSGLKKTFLEKSLELQSLRYALSLYTQTTDTLIKTFVTTQTNQDLPSVEEGSVGEVSVQVDLFTHPGSGEHKVTVKVVAANDLKWLVQQGIFRPFVETNLVGPHLADKKRKFATKSKSNTWSPKYNETFHFAIGNEETLESFELHICVKDYCFARDDSLVGVAVMQLKDIVEQGSCACWLALGKRCHMDETGWTILRILSQRTNDEVAREFVKMKSEVRPEESAILQS</sequence>
<dbReference type="OMA" id="TTHVTQM"/>
<keyword evidence="1" id="KW-0479">Metal-binding</keyword>
<keyword evidence="2" id="KW-0677">Repeat</keyword>
<dbReference type="GO" id="GO:0042734">
    <property type="term" value="C:presynaptic membrane"/>
    <property type="evidence" value="ECO:0000318"/>
    <property type="project" value="GO_Central"/>
</dbReference>
<reference evidence="12 13" key="1">
    <citation type="journal article" date="2011" name="Science">
        <title>The ecoresponsive genome of Daphnia pulex.</title>
        <authorList>
            <person name="Colbourne J.K."/>
            <person name="Pfrender M.E."/>
            <person name="Gilbert D."/>
            <person name="Thomas W.K."/>
            <person name="Tucker A."/>
            <person name="Oakley T.H."/>
            <person name="Tokishita S."/>
            <person name="Aerts A."/>
            <person name="Arnold G.J."/>
            <person name="Basu M.K."/>
            <person name="Bauer D.J."/>
            <person name="Caceres C.E."/>
            <person name="Carmel L."/>
            <person name="Casola C."/>
            <person name="Choi J.H."/>
            <person name="Detter J.C."/>
            <person name="Dong Q."/>
            <person name="Dusheyko S."/>
            <person name="Eads B.D."/>
            <person name="Frohlich T."/>
            <person name="Geiler-Samerotte K.A."/>
            <person name="Gerlach D."/>
            <person name="Hatcher P."/>
            <person name="Jogdeo S."/>
            <person name="Krijgsveld J."/>
            <person name="Kriventseva E.V."/>
            <person name="Kultz D."/>
            <person name="Laforsch C."/>
            <person name="Lindquist E."/>
            <person name="Lopez J."/>
            <person name="Manak J.R."/>
            <person name="Muller J."/>
            <person name="Pangilinan J."/>
            <person name="Patwardhan R.P."/>
            <person name="Pitluck S."/>
            <person name="Pritham E.J."/>
            <person name="Rechtsteiner A."/>
            <person name="Rho M."/>
            <person name="Rogozin I.B."/>
            <person name="Sakarya O."/>
            <person name="Salamov A."/>
            <person name="Schaack S."/>
            <person name="Shapiro H."/>
            <person name="Shiga Y."/>
            <person name="Skalitzky C."/>
            <person name="Smith Z."/>
            <person name="Souvorov A."/>
            <person name="Sung W."/>
            <person name="Tang Z."/>
            <person name="Tsuchiya D."/>
            <person name="Tu H."/>
            <person name="Vos H."/>
            <person name="Wang M."/>
            <person name="Wolf Y.I."/>
            <person name="Yamagata H."/>
            <person name="Yamada T."/>
            <person name="Ye Y."/>
            <person name="Shaw J.R."/>
            <person name="Andrews J."/>
            <person name="Crease T.J."/>
            <person name="Tang H."/>
            <person name="Lucas S.M."/>
            <person name="Robertson H.M."/>
            <person name="Bork P."/>
            <person name="Koonin E.V."/>
            <person name="Zdobnov E.M."/>
            <person name="Grigoriev I.V."/>
            <person name="Lynch M."/>
            <person name="Boore J.L."/>
        </authorList>
    </citation>
    <scope>NUCLEOTIDE SEQUENCE [LARGE SCALE GENOMIC DNA]</scope>
</reference>
<accession>E9HAF6</accession>
<dbReference type="Pfam" id="PF00130">
    <property type="entry name" value="C1_1"/>
    <property type="match status" value="1"/>
</dbReference>
<feature type="coiled-coil region" evidence="6">
    <location>
        <begin position="871"/>
        <end position="898"/>
    </location>
</feature>
<proteinExistence type="predicted"/>
<dbReference type="Gene3D" id="3.30.60.20">
    <property type="match status" value="1"/>
</dbReference>
<feature type="domain" description="C2" evidence="8">
    <location>
        <begin position="254"/>
        <end position="378"/>
    </location>
</feature>
<dbReference type="PROSITE" id="PS51259">
    <property type="entry name" value="MHD2"/>
    <property type="match status" value="1"/>
</dbReference>
<dbReference type="GO" id="GO:0019992">
    <property type="term" value="F:diacylglycerol binding"/>
    <property type="evidence" value="ECO:0007669"/>
    <property type="project" value="InterPro"/>
</dbReference>
<keyword evidence="4" id="KW-0862">Zinc</keyword>
<evidence type="ECO:0000313" key="13">
    <source>
        <dbReference type="Proteomes" id="UP000000305"/>
    </source>
</evidence>
<evidence type="ECO:0000259" key="9">
    <source>
        <dbReference type="PROSITE" id="PS50081"/>
    </source>
</evidence>
<dbReference type="OrthoDB" id="10053234at2759"/>
<dbReference type="InterPro" id="IPR014772">
    <property type="entry name" value="Munc13_dom-2"/>
</dbReference>
<dbReference type="HOGENOM" id="CLU_001304_2_1_1"/>
<dbReference type="GO" id="GO:0005886">
    <property type="term" value="C:plasma membrane"/>
    <property type="evidence" value="ECO:0000318"/>
    <property type="project" value="GO_Central"/>
</dbReference>
<dbReference type="GO" id="GO:0035249">
    <property type="term" value="P:synaptic transmission, glutamatergic"/>
    <property type="evidence" value="ECO:0000318"/>
    <property type="project" value="GO_Central"/>
</dbReference>
<dbReference type="GO" id="GO:0031594">
    <property type="term" value="C:neuromuscular junction"/>
    <property type="evidence" value="ECO:0000318"/>
    <property type="project" value="GO_Central"/>
</dbReference>
<dbReference type="GO" id="GO:0030672">
    <property type="term" value="C:synaptic vesicle membrane"/>
    <property type="evidence" value="ECO:0000318"/>
    <property type="project" value="GO_Central"/>
</dbReference>
<evidence type="ECO:0000256" key="3">
    <source>
        <dbReference type="ARBA" id="ARBA00022771"/>
    </source>
</evidence>
<dbReference type="SUPFAM" id="SSF57889">
    <property type="entry name" value="Cysteine-rich domain"/>
    <property type="match status" value="1"/>
</dbReference>
<dbReference type="InterPro" id="IPR002219">
    <property type="entry name" value="PKC_DAG/PE"/>
</dbReference>
<dbReference type="InterPro" id="IPR046349">
    <property type="entry name" value="C1-like_sf"/>
</dbReference>
<dbReference type="PROSITE" id="PS00479">
    <property type="entry name" value="ZF_DAG_PE_1"/>
    <property type="match status" value="1"/>
</dbReference>
<dbReference type="Pfam" id="PF06292">
    <property type="entry name" value="MUN"/>
    <property type="match status" value="1"/>
</dbReference>
<evidence type="ECO:0000259" key="11">
    <source>
        <dbReference type="PROSITE" id="PS51259"/>
    </source>
</evidence>
<dbReference type="PROSITE" id="PS51258">
    <property type="entry name" value="MHD1"/>
    <property type="match status" value="1"/>
</dbReference>
<dbReference type="GO" id="GO:0043195">
    <property type="term" value="C:terminal bouton"/>
    <property type="evidence" value="ECO:0000318"/>
    <property type="project" value="GO_Central"/>
</dbReference>
<evidence type="ECO:0000256" key="2">
    <source>
        <dbReference type="ARBA" id="ARBA00022737"/>
    </source>
</evidence>
<dbReference type="InterPro" id="IPR037302">
    <property type="entry name" value="Unc-13_C2B"/>
</dbReference>
<dbReference type="PhylomeDB" id="E9HAF6"/>
<dbReference type="FunFam" id="1.10.357.50:FF:000001">
    <property type="entry name" value="Protein unc-13 homolog B"/>
    <property type="match status" value="1"/>
</dbReference>
<dbReference type="CDD" id="cd08395">
    <property type="entry name" value="C2C_Munc13"/>
    <property type="match status" value="1"/>
</dbReference>
<dbReference type="STRING" id="6669.E9HAF6"/>
<evidence type="ECO:0000256" key="6">
    <source>
        <dbReference type="SAM" id="Coils"/>
    </source>
</evidence>
<dbReference type="SMART" id="SM00239">
    <property type="entry name" value="C2"/>
    <property type="match status" value="2"/>
</dbReference>
<dbReference type="eggNOG" id="KOG1011">
    <property type="taxonomic scope" value="Eukaryota"/>
</dbReference>
<feature type="domain" description="MHD2" evidence="11">
    <location>
        <begin position="940"/>
        <end position="1106"/>
    </location>
</feature>
<evidence type="ECO:0000256" key="7">
    <source>
        <dbReference type="SAM" id="MobiDB-lite"/>
    </source>
</evidence>
<dbReference type="SMART" id="SM01145">
    <property type="entry name" value="DUF1041"/>
    <property type="match status" value="1"/>
</dbReference>
<evidence type="ECO:0000256" key="1">
    <source>
        <dbReference type="ARBA" id="ARBA00022723"/>
    </source>
</evidence>
<feature type="domain" description="Phorbol-ester/DAG-type" evidence="9">
    <location>
        <begin position="148"/>
        <end position="198"/>
    </location>
</feature>
<dbReference type="PROSITE" id="PS50081">
    <property type="entry name" value="ZF_DAG_PE_2"/>
    <property type="match status" value="1"/>
</dbReference>
<dbReference type="GO" id="GO:0061789">
    <property type="term" value="P:dense core granule priming"/>
    <property type="evidence" value="ECO:0000318"/>
    <property type="project" value="GO_Central"/>
</dbReference>
<feature type="domain" description="MHD1" evidence="10">
    <location>
        <begin position="687"/>
        <end position="830"/>
    </location>
</feature>
<evidence type="ECO:0000313" key="12">
    <source>
        <dbReference type="EMBL" id="EFX71298.1"/>
    </source>
</evidence>
<keyword evidence="5" id="KW-0106">Calcium</keyword>